<feature type="signal peptide" evidence="1">
    <location>
        <begin position="1"/>
        <end position="19"/>
    </location>
</feature>
<dbReference type="KEGG" id="fnk:E1750_09755"/>
<proteinExistence type="predicted"/>
<dbReference type="AlphaFoldDB" id="A0A4V1AGS6"/>
<accession>A0A4V1AGS6</accession>
<dbReference type="Gene3D" id="2.160.20.120">
    <property type="match status" value="1"/>
</dbReference>
<evidence type="ECO:0000313" key="4">
    <source>
        <dbReference type="Proteomes" id="UP000291124"/>
    </source>
</evidence>
<dbReference type="EMBL" id="CP037933">
    <property type="protein sequence ID" value="QBN19072.1"/>
    <property type="molecule type" value="Genomic_DNA"/>
</dbReference>
<keyword evidence="4" id="KW-1185">Reference proteome</keyword>
<dbReference type="RefSeq" id="WP_133276593.1">
    <property type="nucleotide sequence ID" value="NZ_CP037933.1"/>
</dbReference>
<evidence type="ECO:0000259" key="2">
    <source>
        <dbReference type="Pfam" id="PF10988"/>
    </source>
</evidence>
<gene>
    <name evidence="3" type="ORF">E1750_09755</name>
</gene>
<dbReference type="InterPro" id="IPR021255">
    <property type="entry name" value="DUF2807"/>
</dbReference>
<organism evidence="3 4">
    <name type="scientific">Flavobacterium nackdongense</name>
    <dbReference type="NCBI Taxonomy" id="2547394"/>
    <lineage>
        <taxon>Bacteria</taxon>
        <taxon>Pseudomonadati</taxon>
        <taxon>Bacteroidota</taxon>
        <taxon>Flavobacteriia</taxon>
        <taxon>Flavobacteriales</taxon>
        <taxon>Flavobacteriaceae</taxon>
        <taxon>Flavobacterium</taxon>
    </lineage>
</organism>
<dbReference type="Proteomes" id="UP000291124">
    <property type="component" value="Chromosome"/>
</dbReference>
<sequence>MTKLIIAIVLTLSSIFANAQLKGSGKIISKTYNYKNFDKVSFEDLDGKIEVEIGKPWSITVTIDENLENLLTFTENQSEMELKVRFKENKNNKMYIEETNFKIKITMPEASVIKNTGNSDMVVKNVFGRYFRLENTGNGDSKISGTIDSLDINKTGNGDVNTENLIAKKATLKSTGNGNLIVNVSEELSAKLTGNGDIINKGKAKFDANSKKSGNGDLIVN</sequence>
<evidence type="ECO:0000256" key="1">
    <source>
        <dbReference type="SAM" id="SignalP"/>
    </source>
</evidence>
<keyword evidence="1" id="KW-0732">Signal</keyword>
<feature type="domain" description="Putative auto-transporter adhesin head GIN" evidence="2">
    <location>
        <begin position="36"/>
        <end position="203"/>
    </location>
</feature>
<evidence type="ECO:0000313" key="3">
    <source>
        <dbReference type="EMBL" id="QBN19072.1"/>
    </source>
</evidence>
<dbReference type="Pfam" id="PF10988">
    <property type="entry name" value="DUF2807"/>
    <property type="match status" value="1"/>
</dbReference>
<dbReference type="OrthoDB" id="945689at2"/>
<reference evidence="4" key="1">
    <citation type="submission" date="2019-03" db="EMBL/GenBank/DDBJ databases">
        <title>Flavobacterium sp.</title>
        <authorList>
            <person name="Kim H."/>
        </authorList>
    </citation>
    <scope>NUCLEOTIDE SEQUENCE [LARGE SCALE GENOMIC DNA]</scope>
    <source>
        <strain evidence="4">GS13</strain>
    </source>
</reference>
<feature type="chain" id="PRO_5021000448" description="Putative auto-transporter adhesin head GIN domain-containing protein" evidence="1">
    <location>
        <begin position="20"/>
        <end position="221"/>
    </location>
</feature>
<name>A0A4V1AGS6_9FLAO</name>
<protein>
    <recommendedName>
        <fullName evidence="2">Putative auto-transporter adhesin head GIN domain-containing protein</fullName>
    </recommendedName>
</protein>